<dbReference type="InterPro" id="IPR021457">
    <property type="entry name" value="DUF3108"/>
</dbReference>
<feature type="signal peptide" evidence="1">
    <location>
        <begin position="1"/>
        <end position="22"/>
    </location>
</feature>
<comment type="caution">
    <text evidence="2">The sequence shown here is derived from an EMBL/GenBank/DDBJ whole genome shotgun (WGS) entry which is preliminary data.</text>
</comment>
<dbReference type="AlphaFoldDB" id="A0A327XAB3"/>
<dbReference type="Proteomes" id="UP000248790">
    <property type="component" value="Unassembled WGS sequence"/>
</dbReference>
<evidence type="ECO:0000313" key="3">
    <source>
        <dbReference type="Proteomes" id="UP000248790"/>
    </source>
</evidence>
<keyword evidence="3" id="KW-1185">Reference proteome</keyword>
<evidence type="ECO:0000313" key="2">
    <source>
        <dbReference type="EMBL" id="RAK03054.1"/>
    </source>
</evidence>
<organism evidence="2 3">
    <name type="scientific">Larkinella arboricola</name>
    <dbReference type="NCBI Taxonomy" id="643671"/>
    <lineage>
        <taxon>Bacteria</taxon>
        <taxon>Pseudomonadati</taxon>
        <taxon>Bacteroidota</taxon>
        <taxon>Cytophagia</taxon>
        <taxon>Cytophagales</taxon>
        <taxon>Spirosomataceae</taxon>
        <taxon>Larkinella</taxon>
    </lineage>
</organism>
<dbReference type="EMBL" id="QLMC01000001">
    <property type="protein sequence ID" value="RAK03054.1"/>
    <property type="molecule type" value="Genomic_DNA"/>
</dbReference>
<proteinExistence type="predicted"/>
<name>A0A327XAB3_LARAB</name>
<gene>
    <name evidence="2" type="ORF">LX87_01176</name>
</gene>
<feature type="chain" id="PRO_5016350088" evidence="1">
    <location>
        <begin position="23"/>
        <end position="272"/>
    </location>
</feature>
<sequence length="272" mass="31448">MGQAIMKKVIVILSIITTAALSQVALKPENAYRRVNNTSFGTGEHLEYKVHYGIFNAAEATVDVAPTVYKVNERPCYRVNVYGRTVGAFDLITRIRNTWRSYIDTTAILPQKFFLHVEEGNHRKEENVTFNHFANTVRSEEKTEKDVFKVPDNVHDVISGYYYLRTIDFNRVNTGQVIEVPAFFDDQVYNMKVRYRGREVIKTKFGHINVLKLNPLLPENKLFKGEDAIKIWVSDDANKIPVKVEVELWVGSMEMDLKNHAGLRNELKFFKR</sequence>
<keyword evidence="1" id="KW-0732">Signal</keyword>
<dbReference type="Pfam" id="PF11306">
    <property type="entry name" value="DUF3108"/>
    <property type="match status" value="1"/>
</dbReference>
<evidence type="ECO:0000256" key="1">
    <source>
        <dbReference type="SAM" id="SignalP"/>
    </source>
</evidence>
<protein>
    <submittedName>
        <fullName evidence="2">Uncharacterized protein DUF3108</fullName>
    </submittedName>
</protein>
<reference evidence="2 3" key="1">
    <citation type="submission" date="2018-06" db="EMBL/GenBank/DDBJ databases">
        <title>Genomic Encyclopedia of Archaeal and Bacterial Type Strains, Phase II (KMG-II): from individual species to whole genera.</title>
        <authorList>
            <person name="Goeker M."/>
        </authorList>
    </citation>
    <scope>NUCLEOTIDE SEQUENCE [LARGE SCALE GENOMIC DNA]</scope>
    <source>
        <strain evidence="2 3">DSM 21851</strain>
    </source>
</reference>
<accession>A0A327XAB3</accession>